<evidence type="ECO:0000313" key="2">
    <source>
        <dbReference type="EMBL" id="KAL0968520.1"/>
    </source>
</evidence>
<dbReference type="AlphaFoldDB" id="A0ABD0WAK4"/>
<feature type="compositionally biased region" description="Low complexity" evidence="1">
    <location>
        <begin position="330"/>
        <end position="339"/>
    </location>
</feature>
<organism evidence="2 3">
    <name type="scientific">Umbra pygmaea</name>
    <name type="common">Eastern mudminnow</name>
    <dbReference type="NCBI Taxonomy" id="75934"/>
    <lineage>
        <taxon>Eukaryota</taxon>
        <taxon>Metazoa</taxon>
        <taxon>Chordata</taxon>
        <taxon>Craniata</taxon>
        <taxon>Vertebrata</taxon>
        <taxon>Euteleostomi</taxon>
        <taxon>Actinopterygii</taxon>
        <taxon>Neopterygii</taxon>
        <taxon>Teleostei</taxon>
        <taxon>Protacanthopterygii</taxon>
        <taxon>Esociformes</taxon>
        <taxon>Umbridae</taxon>
        <taxon>Umbra</taxon>
    </lineage>
</organism>
<evidence type="ECO:0000313" key="3">
    <source>
        <dbReference type="Proteomes" id="UP001557470"/>
    </source>
</evidence>
<protein>
    <submittedName>
        <fullName evidence="2">Uncharacterized protein</fullName>
    </submittedName>
</protein>
<feature type="compositionally biased region" description="Polar residues" evidence="1">
    <location>
        <begin position="69"/>
        <end position="125"/>
    </location>
</feature>
<reference evidence="2 3" key="1">
    <citation type="submission" date="2024-06" db="EMBL/GenBank/DDBJ databases">
        <authorList>
            <person name="Pan Q."/>
            <person name="Wen M."/>
            <person name="Jouanno E."/>
            <person name="Zahm M."/>
            <person name="Klopp C."/>
            <person name="Cabau C."/>
            <person name="Louis A."/>
            <person name="Berthelot C."/>
            <person name="Parey E."/>
            <person name="Roest Crollius H."/>
            <person name="Montfort J."/>
            <person name="Robinson-Rechavi M."/>
            <person name="Bouchez O."/>
            <person name="Lampietro C."/>
            <person name="Lopez Roques C."/>
            <person name="Donnadieu C."/>
            <person name="Postlethwait J."/>
            <person name="Bobe J."/>
            <person name="Verreycken H."/>
            <person name="Guiguen Y."/>
        </authorList>
    </citation>
    <scope>NUCLEOTIDE SEQUENCE [LARGE SCALE GENOMIC DNA]</scope>
    <source>
        <strain evidence="2">Up_M1</strain>
        <tissue evidence="2">Testis</tissue>
    </source>
</reference>
<feature type="compositionally biased region" description="Polar residues" evidence="1">
    <location>
        <begin position="181"/>
        <end position="190"/>
    </location>
</feature>
<feature type="compositionally biased region" description="Basic and acidic residues" evidence="1">
    <location>
        <begin position="428"/>
        <end position="443"/>
    </location>
</feature>
<feature type="region of interest" description="Disordered" evidence="1">
    <location>
        <begin position="1"/>
        <end position="304"/>
    </location>
</feature>
<gene>
    <name evidence="2" type="ORF">UPYG_G00267940</name>
</gene>
<feature type="compositionally biased region" description="Polar residues" evidence="1">
    <location>
        <begin position="277"/>
        <end position="291"/>
    </location>
</feature>
<dbReference type="PANTHER" id="PTHR47092">
    <property type="entry name" value="CAT EYE SYNDROME CRITICAL REGION PROTEIN 2"/>
    <property type="match status" value="1"/>
</dbReference>
<proteinExistence type="predicted"/>
<name>A0ABD0WAK4_UMBPY</name>
<feature type="compositionally biased region" description="Polar residues" evidence="1">
    <location>
        <begin position="466"/>
        <end position="481"/>
    </location>
</feature>
<keyword evidence="3" id="KW-1185">Reference proteome</keyword>
<feature type="region of interest" description="Disordered" evidence="1">
    <location>
        <begin position="330"/>
        <end position="485"/>
    </location>
</feature>
<sequence length="542" mass="58700">MQSPTPPNWGRPQERGNGAGEHAVPGPERPLSSETRSHQEGESPGRAVGQNQHNSPPFVLERGPHTHNAPHSQNAPQNVTHNPSQQTPEGAPRSQNAQRQQNVPAHITQNAPQRGFPNPQQTNSDNKAHHAGLNPPQRGPEASPVHGMPQPASLTSLPPSHPVSQLPPQPSPADQGDQRPSEPTNRSDSGGRSADPGMMKSGPPNGIYKQPHSPKSQQTQLGNQSRLMPRGPAPGHNPAMSTHSQGPENGAMGQYGMGSPPHTPYGPMGRPVPPSNRQPYTNQAIPQTMNPHTDPARYPTYHQQGAAYPYHVTQQQQALQGQSNMYPQYQQQHFYPQAQDNSRGGYPSEEWHRQYQPRHPMPSNTYPPAANANGRLKEGHSLGSPLGSEGSGSSLMSPSPLPEGVHGGCVEREAGSPMKPQPVQAQESSERSESPKQILDLDSHNAAARRRSTQAPTHATGFLGPTPTSWRPCSGPSTCPSPQGPAWPCTDTPKVEATSRAWWFNREAWRLNSFFTQGSRLCLPVAPAANRKYETLWEQGKG</sequence>
<comment type="caution">
    <text evidence="2">The sequence shown here is derived from an EMBL/GenBank/DDBJ whole genome shotgun (WGS) entry which is preliminary data.</text>
</comment>
<feature type="compositionally biased region" description="Low complexity" evidence="1">
    <location>
        <begin position="381"/>
        <end position="404"/>
    </location>
</feature>
<dbReference type="EMBL" id="JAGEUA010000008">
    <property type="protein sequence ID" value="KAL0968520.1"/>
    <property type="molecule type" value="Genomic_DNA"/>
</dbReference>
<feature type="compositionally biased region" description="Polar residues" evidence="1">
    <location>
        <begin position="213"/>
        <end position="226"/>
    </location>
</feature>
<evidence type="ECO:0000256" key="1">
    <source>
        <dbReference type="SAM" id="MobiDB-lite"/>
    </source>
</evidence>
<feature type="compositionally biased region" description="Pro residues" evidence="1">
    <location>
        <begin position="159"/>
        <end position="171"/>
    </location>
</feature>
<accession>A0ABD0WAK4</accession>
<dbReference type="PANTHER" id="PTHR47092:SF1">
    <property type="entry name" value="CHROMATIN REMODELING REGULATOR CECR2"/>
    <property type="match status" value="1"/>
</dbReference>
<dbReference type="Proteomes" id="UP001557470">
    <property type="component" value="Unassembled WGS sequence"/>
</dbReference>
<dbReference type="InterPro" id="IPR029614">
    <property type="entry name" value="CECR2"/>
</dbReference>